<proteinExistence type="inferred from homology"/>
<protein>
    <recommendedName>
        <fullName evidence="2">UPF0145 protein E2L08_01085</fullName>
    </recommendedName>
</protein>
<dbReference type="PANTHER" id="PTHR34068">
    <property type="entry name" value="UPF0145 PROTEIN YBJQ"/>
    <property type="match status" value="1"/>
</dbReference>
<dbReference type="HAMAP" id="MF_00338">
    <property type="entry name" value="UPF0145"/>
    <property type="match status" value="1"/>
</dbReference>
<evidence type="ECO:0000256" key="3">
    <source>
        <dbReference type="SAM" id="MobiDB-lite"/>
    </source>
</evidence>
<organism evidence="4 5">
    <name type="scientific">Palleronia sediminis</name>
    <dbReference type="NCBI Taxonomy" id="2547833"/>
    <lineage>
        <taxon>Bacteria</taxon>
        <taxon>Pseudomonadati</taxon>
        <taxon>Pseudomonadota</taxon>
        <taxon>Alphaproteobacteria</taxon>
        <taxon>Rhodobacterales</taxon>
        <taxon>Roseobacteraceae</taxon>
        <taxon>Palleronia</taxon>
    </lineage>
</organism>
<sequence>MTARPDDRPSPAPVTLAATTETVAGHEIAETLGMVRGSTVRAKHIGSDIVAGLRNLVGGEVREYAQLLAGAREQAFDRMMAQAAELGADAVVSVRFETSQIAQNASEVLAYGTAVRLRPRGA</sequence>
<dbReference type="Gene3D" id="3.30.110.70">
    <property type="entry name" value="Hypothetical protein apc22750. Chain B"/>
    <property type="match status" value="1"/>
</dbReference>
<dbReference type="SUPFAM" id="SSF117782">
    <property type="entry name" value="YbjQ-like"/>
    <property type="match status" value="1"/>
</dbReference>
<reference evidence="4 5" key="1">
    <citation type="submission" date="2019-03" db="EMBL/GenBank/DDBJ databases">
        <title>Primorskyibacter sp. SS33 isolated from sediments.</title>
        <authorList>
            <person name="Xunke S."/>
        </authorList>
    </citation>
    <scope>NUCLEOTIDE SEQUENCE [LARGE SCALE GENOMIC DNA]</scope>
    <source>
        <strain evidence="4 5">SS33</strain>
    </source>
</reference>
<evidence type="ECO:0000313" key="4">
    <source>
        <dbReference type="EMBL" id="TDL84097.1"/>
    </source>
</evidence>
<comment type="similarity">
    <text evidence="1 2">Belongs to the UPF0145 family.</text>
</comment>
<comment type="caution">
    <text evidence="4">The sequence shown here is derived from an EMBL/GenBank/DDBJ whole genome shotgun (WGS) entry which is preliminary data.</text>
</comment>
<evidence type="ECO:0000256" key="2">
    <source>
        <dbReference type="HAMAP-Rule" id="MF_00338"/>
    </source>
</evidence>
<dbReference type="RefSeq" id="WP_133395196.1">
    <property type="nucleotide sequence ID" value="NZ_SNAA01000001.1"/>
</dbReference>
<evidence type="ECO:0000313" key="5">
    <source>
        <dbReference type="Proteomes" id="UP000295701"/>
    </source>
</evidence>
<gene>
    <name evidence="4" type="ORF">E2L08_01085</name>
</gene>
<keyword evidence="5" id="KW-1185">Reference proteome</keyword>
<dbReference type="PANTHER" id="PTHR34068:SF2">
    <property type="entry name" value="UPF0145 PROTEIN SCO3412"/>
    <property type="match status" value="1"/>
</dbReference>
<dbReference type="InterPro" id="IPR002765">
    <property type="entry name" value="UPF0145_YbjQ-like"/>
</dbReference>
<dbReference type="AlphaFoldDB" id="A0A4R6AKH2"/>
<evidence type="ECO:0000256" key="1">
    <source>
        <dbReference type="ARBA" id="ARBA00010751"/>
    </source>
</evidence>
<dbReference type="InterPro" id="IPR035439">
    <property type="entry name" value="UPF0145_dom_sf"/>
</dbReference>
<name>A0A4R6AKH2_9RHOB</name>
<accession>A0A4R6AKH2</accession>
<dbReference type="Proteomes" id="UP000295701">
    <property type="component" value="Unassembled WGS sequence"/>
</dbReference>
<dbReference type="Pfam" id="PF01906">
    <property type="entry name" value="YbjQ_1"/>
    <property type="match status" value="1"/>
</dbReference>
<dbReference type="OrthoDB" id="9796448at2"/>
<feature type="region of interest" description="Disordered" evidence="3">
    <location>
        <begin position="1"/>
        <end position="20"/>
    </location>
</feature>
<dbReference type="EMBL" id="SNAA01000001">
    <property type="protein sequence ID" value="TDL84097.1"/>
    <property type="molecule type" value="Genomic_DNA"/>
</dbReference>